<accession>A0A238H213</accession>
<gene>
    <name evidence="2" type="ORF">BSIN_0038</name>
</gene>
<keyword evidence="1" id="KW-0812">Transmembrane</keyword>
<dbReference type="EMBL" id="FXAN01000040">
    <property type="protein sequence ID" value="SMF99308.1"/>
    <property type="molecule type" value="Genomic_DNA"/>
</dbReference>
<dbReference type="Proteomes" id="UP000198460">
    <property type="component" value="Unassembled WGS sequence"/>
</dbReference>
<feature type="transmembrane region" description="Helical" evidence="1">
    <location>
        <begin position="364"/>
        <end position="389"/>
    </location>
</feature>
<feature type="transmembrane region" description="Helical" evidence="1">
    <location>
        <begin position="148"/>
        <end position="169"/>
    </location>
</feature>
<feature type="transmembrane region" description="Helical" evidence="1">
    <location>
        <begin position="68"/>
        <end position="88"/>
    </location>
</feature>
<dbReference type="AlphaFoldDB" id="A0A238H213"/>
<organism evidence="2 3">
    <name type="scientific">Burkholderia singularis</name>
    <dbReference type="NCBI Taxonomy" id="1503053"/>
    <lineage>
        <taxon>Bacteria</taxon>
        <taxon>Pseudomonadati</taxon>
        <taxon>Pseudomonadota</taxon>
        <taxon>Betaproteobacteria</taxon>
        <taxon>Burkholderiales</taxon>
        <taxon>Burkholderiaceae</taxon>
        <taxon>Burkholderia</taxon>
        <taxon>pseudomallei group</taxon>
    </lineage>
</organism>
<reference evidence="2 3" key="1">
    <citation type="submission" date="2017-04" db="EMBL/GenBank/DDBJ databases">
        <authorList>
            <person name="Afonso C.L."/>
            <person name="Miller P.J."/>
            <person name="Scott M.A."/>
            <person name="Spackman E."/>
            <person name="Goraichik I."/>
            <person name="Dimitrov K.M."/>
            <person name="Suarez D.L."/>
            <person name="Swayne D.E."/>
        </authorList>
    </citation>
    <scope>NUCLEOTIDE SEQUENCE [LARGE SCALE GENOMIC DNA]</scope>
    <source>
        <strain evidence="2">LMG 28154</strain>
    </source>
</reference>
<feature type="transmembrane region" description="Helical" evidence="1">
    <location>
        <begin position="401"/>
        <end position="428"/>
    </location>
</feature>
<feature type="transmembrane region" description="Helical" evidence="1">
    <location>
        <begin position="41"/>
        <end position="62"/>
    </location>
</feature>
<keyword evidence="1" id="KW-1133">Transmembrane helix</keyword>
<evidence type="ECO:0000313" key="2">
    <source>
        <dbReference type="EMBL" id="SMF99308.1"/>
    </source>
</evidence>
<protein>
    <submittedName>
        <fullName evidence="2">Putative membrane protein</fullName>
    </submittedName>
</protein>
<sequence>MRATVRDQTMPARKMRPFDPQCGPQFDHHVQMQGISKIHRLWAAIFVIAVASDVLSGAIRYYTSLVGLAPLGYLPKALMVVALGFALVERPKASHVLIITYLGAQMCVSLANGIPLSAALFWIWTVSPMLFALVMPPQALEVLESPRMLAVLVGLTLLAVGGVFLNYFVHLPWVGGSVDIGGGVSVTIAKATYVGTASRLPGFGRSSASTGLLIGLLVTWIFPRLRSRAAVTAILALSALAIWKTTNKTTLVALVIVVGLHLMLRTRSLRTASIALSALIVALPIAGWLITLASIQDISSSGSLSSMQDRFFNTWPMLIEGMVREHLIWLGVGPGGFGSSVGFGSAVGNGATGFGFNTGYADNMALYTLANVGVIGNVFLIAAFVHFVLSRESNNRPIWLMLCFLLASGLTTDIYETTGCLLFFGVVLNSISQRVPRPRISSARIAFERLQSNVRGTASGLH</sequence>
<keyword evidence="1" id="KW-0472">Membrane</keyword>
<feature type="transmembrane region" description="Helical" evidence="1">
    <location>
        <begin position="203"/>
        <end position="222"/>
    </location>
</feature>
<feature type="transmembrane region" description="Helical" evidence="1">
    <location>
        <begin position="119"/>
        <end position="136"/>
    </location>
</feature>
<evidence type="ECO:0000313" key="3">
    <source>
        <dbReference type="Proteomes" id="UP000198460"/>
    </source>
</evidence>
<proteinExistence type="predicted"/>
<evidence type="ECO:0000256" key="1">
    <source>
        <dbReference type="SAM" id="Phobius"/>
    </source>
</evidence>
<feature type="transmembrane region" description="Helical" evidence="1">
    <location>
        <begin position="274"/>
        <end position="295"/>
    </location>
</feature>
<name>A0A238H213_9BURK</name>